<dbReference type="PANTHER" id="PTHR33803">
    <property type="entry name" value="IS1478 TRANSPOSASE"/>
    <property type="match status" value="1"/>
</dbReference>
<feature type="non-terminal residue" evidence="1">
    <location>
        <position position="1"/>
    </location>
</feature>
<accession>A0ABW8NQF9</accession>
<keyword evidence="2" id="KW-1185">Reference proteome</keyword>
<proteinExistence type="predicted"/>
<gene>
    <name evidence="1" type="ORF">WG929_20625</name>
</gene>
<dbReference type="PANTHER" id="PTHR33803:SF3">
    <property type="entry name" value="BLL1974 PROTEIN"/>
    <property type="match status" value="1"/>
</dbReference>
<name>A0ABW8NQF9_9GAMM</name>
<evidence type="ECO:0008006" key="3">
    <source>
        <dbReference type="Google" id="ProtNLM"/>
    </source>
</evidence>
<reference evidence="1 2" key="1">
    <citation type="submission" date="2024-03" db="EMBL/GenBank/DDBJ databases">
        <title>High-quality draft genome sequence of Oceanobacter sp. wDCs-4.</title>
        <authorList>
            <person name="Dong C."/>
        </authorList>
    </citation>
    <scope>NUCLEOTIDE SEQUENCE [LARGE SCALE GENOMIC DNA]</scope>
    <source>
        <strain evidence="2">wDCs-4</strain>
    </source>
</reference>
<organism evidence="1 2">
    <name type="scientific">Oceanobacter antarcticus</name>
    <dbReference type="NCBI Taxonomy" id="3133425"/>
    <lineage>
        <taxon>Bacteria</taxon>
        <taxon>Pseudomonadati</taxon>
        <taxon>Pseudomonadota</taxon>
        <taxon>Gammaproteobacteria</taxon>
        <taxon>Oceanospirillales</taxon>
        <taxon>Oceanospirillaceae</taxon>
        <taxon>Oceanobacter</taxon>
    </lineage>
</organism>
<dbReference type="Proteomes" id="UP001620597">
    <property type="component" value="Unassembled WGS sequence"/>
</dbReference>
<evidence type="ECO:0000313" key="1">
    <source>
        <dbReference type="EMBL" id="MFK4754810.1"/>
    </source>
</evidence>
<protein>
    <recommendedName>
        <fullName evidence="3">Transposase</fullName>
    </recommendedName>
</protein>
<sequence length="128" mass="14332">HLKHKAAGYAHARQFKRLKKALKKMATLVGRLTRDILRKLPVTEQSRLILEKAAQASQLIKQTQQDWEGPKRYSLHEADVQCIAKGKADNAMNLAKKWPWLPRRIVTSSPPATVSLTTPTTAIPCTGI</sequence>
<evidence type="ECO:0000313" key="2">
    <source>
        <dbReference type="Proteomes" id="UP001620597"/>
    </source>
</evidence>
<comment type="caution">
    <text evidence="1">The sequence shown here is derived from an EMBL/GenBank/DDBJ whole genome shotgun (WGS) entry which is preliminary data.</text>
</comment>
<dbReference type="EMBL" id="JBBKTX010000047">
    <property type="protein sequence ID" value="MFK4754810.1"/>
    <property type="molecule type" value="Genomic_DNA"/>
</dbReference>